<dbReference type="Gene3D" id="3.40.50.620">
    <property type="entry name" value="HUPs"/>
    <property type="match status" value="1"/>
</dbReference>
<proteinExistence type="inferred from homology"/>
<dbReference type="GO" id="GO:0032267">
    <property type="term" value="F:tRNA(Ile)-lysidine synthase activity"/>
    <property type="evidence" value="ECO:0007669"/>
    <property type="project" value="UniProtKB-EC"/>
</dbReference>
<evidence type="ECO:0000256" key="7">
    <source>
        <dbReference type="ARBA" id="ARBA00048539"/>
    </source>
</evidence>
<evidence type="ECO:0000256" key="5">
    <source>
        <dbReference type="ARBA" id="ARBA00022741"/>
    </source>
</evidence>
<evidence type="ECO:0000256" key="8">
    <source>
        <dbReference type="HAMAP-Rule" id="MF_01161"/>
    </source>
</evidence>
<dbReference type="Gene3D" id="1.20.59.20">
    <property type="match status" value="1"/>
</dbReference>
<dbReference type="GeneID" id="97763387"/>
<keyword evidence="3 8" id="KW-0436">Ligase</keyword>
<dbReference type="InterPro" id="IPR011063">
    <property type="entry name" value="TilS/TtcA_N"/>
</dbReference>
<dbReference type="Proteomes" id="UP000187280">
    <property type="component" value="Unassembled WGS sequence"/>
</dbReference>
<name>A0A1H3WDQ1_9GAMM</name>
<comment type="similarity">
    <text evidence="8">Belongs to the tRNA(Ile)-lysidine synthase family.</text>
</comment>
<evidence type="ECO:0000256" key="4">
    <source>
        <dbReference type="ARBA" id="ARBA00022694"/>
    </source>
</evidence>
<comment type="subcellular location">
    <subcellularLocation>
        <location evidence="1 8">Cytoplasm</location>
    </subcellularLocation>
</comment>
<keyword evidence="6 8" id="KW-0067">ATP-binding</keyword>
<dbReference type="NCBIfam" id="TIGR02432">
    <property type="entry name" value="lysidine_TilS_N"/>
    <property type="match status" value="1"/>
</dbReference>
<dbReference type="InterPro" id="IPR012094">
    <property type="entry name" value="tRNA_Ile_lys_synt"/>
</dbReference>
<dbReference type="InterPro" id="IPR014729">
    <property type="entry name" value="Rossmann-like_a/b/a_fold"/>
</dbReference>
<evidence type="ECO:0000256" key="6">
    <source>
        <dbReference type="ARBA" id="ARBA00022840"/>
    </source>
</evidence>
<reference evidence="10 11" key="1">
    <citation type="submission" date="2016-10" db="EMBL/GenBank/DDBJ databases">
        <authorList>
            <person name="de Groot N.N."/>
        </authorList>
    </citation>
    <scope>NUCLEOTIDE SEQUENCE [LARGE SCALE GENOMIC DNA]</scope>
    <source>
        <strain evidence="10 11">ATCC 29281</strain>
    </source>
</reference>
<evidence type="ECO:0000256" key="3">
    <source>
        <dbReference type="ARBA" id="ARBA00022598"/>
    </source>
</evidence>
<gene>
    <name evidence="8" type="primary">tilS</name>
    <name evidence="10" type="ORF">SAMN02982996_00447</name>
</gene>
<evidence type="ECO:0000313" key="10">
    <source>
        <dbReference type="EMBL" id="SDZ85233.1"/>
    </source>
</evidence>
<keyword evidence="4 8" id="KW-0819">tRNA processing</keyword>
<dbReference type="RefSeq" id="WP_074727802.1">
    <property type="nucleotide sequence ID" value="NZ_FNQS01000001.1"/>
</dbReference>
<protein>
    <recommendedName>
        <fullName evidence="8">tRNA(Ile)-lysidine synthase</fullName>
        <ecNumber evidence="8">6.3.4.19</ecNumber>
    </recommendedName>
    <alternativeName>
        <fullName evidence="8">tRNA(Ile)-2-lysyl-cytidine synthase</fullName>
    </alternativeName>
    <alternativeName>
        <fullName evidence="8">tRNA(Ile)-lysidine synthetase</fullName>
    </alternativeName>
</protein>
<dbReference type="STRING" id="71657.SAMN02982996_00447"/>
<dbReference type="GO" id="GO:0005524">
    <property type="term" value="F:ATP binding"/>
    <property type="evidence" value="ECO:0007669"/>
    <property type="project" value="UniProtKB-UniRule"/>
</dbReference>
<keyword evidence="2 8" id="KW-0963">Cytoplasm</keyword>
<dbReference type="SMART" id="SM00977">
    <property type="entry name" value="TilS_C"/>
    <property type="match status" value="1"/>
</dbReference>
<accession>A0A1H3WDQ1</accession>
<keyword evidence="11" id="KW-1185">Reference proteome</keyword>
<dbReference type="EC" id="6.3.4.19" evidence="8"/>
<organism evidence="10 11">
    <name type="scientific">Lonsdalea quercina</name>
    <dbReference type="NCBI Taxonomy" id="71657"/>
    <lineage>
        <taxon>Bacteria</taxon>
        <taxon>Pseudomonadati</taxon>
        <taxon>Pseudomonadota</taxon>
        <taxon>Gammaproteobacteria</taxon>
        <taxon>Enterobacterales</taxon>
        <taxon>Pectobacteriaceae</taxon>
        <taxon>Lonsdalea</taxon>
    </lineage>
</organism>
<sequence>MNDNASAPIDEVLLNAVARHVTSGGRYLLAYSGGLDSTVLLHLLVTLREQRGLLLRAAYVHHGLSKFADSWALHCARQCATWDIPFSTLRVKVEAEQGGIEAAAREARYQAIRQHLSPEEALLTAQHLNDQSETFLLALKRGSGPAGLSAMASSTRLGEQTHLRPLLDCSRAQLAEYAAHHGLQWIEDDSNSDDRFDRNFLRRHVLPILTRRWPHFPTAVSRSARLCAEQEQLLDELLAESLQSLRRTDGGLSITDLASYSPQRRSALLRRWLAAEGVRMPSQEQLQRLWREVALCRRDAEPQLLLGQWQIRRFRDCLYVLPLRASVREAILTWDPPSAPLALPSGLGSLALGPQGVAVRQPYPNEAVTVRFHAQGKFHIVGREHGRQLKKLWQELGVAPWLRERTPLIFYGEQLIAAVGTFVTREGRPDSEEAAWRIVWHPASLP</sequence>
<comment type="domain">
    <text evidence="8">The N-terminal region contains the highly conserved SGGXDS motif, predicted to be a P-loop motif involved in ATP binding.</text>
</comment>
<dbReference type="SUPFAM" id="SSF82829">
    <property type="entry name" value="MesJ substrate recognition domain-like"/>
    <property type="match status" value="1"/>
</dbReference>
<evidence type="ECO:0000256" key="1">
    <source>
        <dbReference type="ARBA" id="ARBA00004496"/>
    </source>
</evidence>
<dbReference type="CDD" id="cd01992">
    <property type="entry name" value="TilS_N"/>
    <property type="match status" value="1"/>
</dbReference>
<dbReference type="PANTHER" id="PTHR43033">
    <property type="entry name" value="TRNA(ILE)-LYSIDINE SYNTHASE-RELATED"/>
    <property type="match status" value="1"/>
</dbReference>
<evidence type="ECO:0000313" key="11">
    <source>
        <dbReference type="Proteomes" id="UP000187280"/>
    </source>
</evidence>
<dbReference type="Pfam" id="PF11734">
    <property type="entry name" value="TilS_C"/>
    <property type="match status" value="1"/>
</dbReference>
<dbReference type="Pfam" id="PF01171">
    <property type="entry name" value="ATP_bind_3"/>
    <property type="match status" value="1"/>
</dbReference>
<dbReference type="InterPro" id="IPR015262">
    <property type="entry name" value="tRNA_Ile_lys_synt_subst-bd"/>
</dbReference>
<dbReference type="SUPFAM" id="SSF52402">
    <property type="entry name" value="Adenine nucleotide alpha hydrolases-like"/>
    <property type="match status" value="1"/>
</dbReference>
<dbReference type="GO" id="GO:0005737">
    <property type="term" value="C:cytoplasm"/>
    <property type="evidence" value="ECO:0007669"/>
    <property type="project" value="UniProtKB-SubCell"/>
</dbReference>
<comment type="catalytic activity">
    <reaction evidence="7 8">
        <text>cytidine(34) in tRNA(Ile2) + L-lysine + ATP = lysidine(34) in tRNA(Ile2) + AMP + diphosphate + H(+)</text>
        <dbReference type="Rhea" id="RHEA:43744"/>
        <dbReference type="Rhea" id="RHEA-COMP:10625"/>
        <dbReference type="Rhea" id="RHEA-COMP:10670"/>
        <dbReference type="ChEBI" id="CHEBI:15378"/>
        <dbReference type="ChEBI" id="CHEBI:30616"/>
        <dbReference type="ChEBI" id="CHEBI:32551"/>
        <dbReference type="ChEBI" id="CHEBI:33019"/>
        <dbReference type="ChEBI" id="CHEBI:82748"/>
        <dbReference type="ChEBI" id="CHEBI:83665"/>
        <dbReference type="ChEBI" id="CHEBI:456215"/>
        <dbReference type="EC" id="6.3.4.19"/>
    </reaction>
</comment>
<keyword evidence="5 8" id="KW-0547">Nucleotide-binding</keyword>
<comment type="function">
    <text evidence="8">Ligates lysine onto the cytidine present at position 34 of the AUA codon-specific tRNA(Ile) that contains the anticodon CAU, in an ATP-dependent manner. Cytidine is converted to lysidine, thus changing the amino acid specificity of the tRNA from methionine to isoleucine.</text>
</comment>
<feature type="binding site" evidence="8">
    <location>
        <begin position="32"/>
        <end position="37"/>
    </location>
    <ligand>
        <name>ATP</name>
        <dbReference type="ChEBI" id="CHEBI:30616"/>
    </ligand>
</feature>
<dbReference type="HAMAP" id="MF_01161">
    <property type="entry name" value="tRNA_Ile_lys_synt"/>
    <property type="match status" value="1"/>
</dbReference>
<feature type="domain" description="Lysidine-tRNA(Ile) synthetase C-terminal" evidence="9">
    <location>
        <begin position="368"/>
        <end position="440"/>
    </location>
</feature>
<dbReference type="EMBL" id="FNQS01000001">
    <property type="protein sequence ID" value="SDZ85233.1"/>
    <property type="molecule type" value="Genomic_DNA"/>
</dbReference>
<dbReference type="AlphaFoldDB" id="A0A1H3WDQ1"/>
<evidence type="ECO:0000256" key="2">
    <source>
        <dbReference type="ARBA" id="ARBA00022490"/>
    </source>
</evidence>
<dbReference type="InterPro" id="IPR012796">
    <property type="entry name" value="Lysidine-tRNA-synth_C"/>
</dbReference>
<dbReference type="Pfam" id="PF09179">
    <property type="entry name" value="TilS"/>
    <property type="match status" value="1"/>
</dbReference>
<dbReference type="NCBIfam" id="NF007942">
    <property type="entry name" value="PRK10660.1"/>
    <property type="match status" value="1"/>
</dbReference>
<evidence type="ECO:0000259" key="9">
    <source>
        <dbReference type="SMART" id="SM00977"/>
    </source>
</evidence>
<dbReference type="eggNOG" id="COG0037">
    <property type="taxonomic scope" value="Bacteria"/>
</dbReference>
<dbReference type="GO" id="GO:0006400">
    <property type="term" value="P:tRNA modification"/>
    <property type="evidence" value="ECO:0007669"/>
    <property type="project" value="UniProtKB-UniRule"/>
</dbReference>
<dbReference type="SUPFAM" id="SSF56037">
    <property type="entry name" value="PheT/TilS domain"/>
    <property type="match status" value="1"/>
</dbReference>
<dbReference type="NCBIfam" id="TIGR02433">
    <property type="entry name" value="lysidine_TilS_C"/>
    <property type="match status" value="1"/>
</dbReference>
<dbReference type="InterPro" id="IPR012795">
    <property type="entry name" value="tRNA_Ile_lys_synt_N"/>
</dbReference>
<dbReference type="PANTHER" id="PTHR43033:SF1">
    <property type="entry name" value="TRNA(ILE)-LYSIDINE SYNTHASE-RELATED"/>
    <property type="match status" value="1"/>
</dbReference>